<evidence type="ECO:0000256" key="8">
    <source>
        <dbReference type="PIRNR" id="PIRNR004692"/>
    </source>
</evidence>
<organism evidence="14 15">
    <name type="scientific">Kangiella geojedonensis</name>
    <dbReference type="NCBI Taxonomy" id="914150"/>
    <lineage>
        <taxon>Bacteria</taxon>
        <taxon>Pseudomonadati</taxon>
        <taxon>Pseudomonadota</taxon>
        <taxon>Gammaproteobacteria</taxon>
        <taxon>Kangiellales</taxon>
        <taxon>Kangiellaceae</taxon>
        <taxon>Kangiella</taxon>
    </lineage>
</organism>
<name>A0A0F6RCS7_9GAMM</name>
<dbReference type="InterPro" id="IPR001347">
    <property type="entry name" value="SIS_dom"/>
</dbReference>
<keyword evidence="9" id="KW-0479">Metal-binding</keyword>
<evidence type="ECO:0000256" key="10">
    <source>
        <dbReference type="PIRSR" id="PIRSR004692-3"/>
    </source>
</evidence>
<evidence type="ECO:0000256" key="2">
    <source>
        <dbReference type="ARBA" id="ARBA00008165"/>
    </source>
</evidence>
<feature type="site" description="Catalytically relevant" evidence="10">
    <location>
        <position position="109"/>
    </location>
</feature>
<sequence length="326" mass="34553">MSHKPTKEQLLQSAERVISIESQAVEQLKEQLNDNFVTACQRLIDCQGKVVVIGMGKSGHIGGKMAATFASTGTPAFFVHPAEASHGDLGMIEERDVVIALSNSGETHEVTSLIPVIKRRDIPLISITSNPGSSLAKASEVHLTVKVQQEACPHNLAPTASTTAVLALGDAIAVSLLEAKGFTPDDFALSHPGGSLGKRLLLHVEDLMHTAENFPAVTPQTSVKDALLEITDKRLGMTAVLDGNKHLLGIFTDGDLRRAFEKGINVDTPIESVMTTGGKTITADALAVDAVGLMERNSITCLIVVDEQNKPVGAVHMHDLLKAGVV</sequence>
<dbReference type="InterPro" id="IPR046342">
    <property type="entry name" value="CBS_dom_sf"/>
</dbReference>
<accession>A0A0F6RCS7</accession>
<feature type="domain" description="CBS" evidence="12">
    <location>
        <begin position="274"/>
        <end position="326"/>
    </location>
</feature>
<dbReference type="Pfam" id="PF01380">
    <property type="entry name" value="SIS"/>
    <property type="match status" value="1"/>
</dbReference>
<dbReference type="GO" id="GO:0097367">
    <property type="term" value="F:carbohydrate derivative binding"/>
    <property type="evidence" value="ECO:0007669"/>
    <property type="project" value="InterPro"/>
</dbReference>
<evidence type="ECO:0000256" key="7">
    <source>
        <dbReference type="ARBA" id="ARBA00060658"/>
    </source>
</evidence>
<evidence type="ECO:0000256" key="6">
    <source>
        <dbReference type="ARBA" id="ARBA00023235"/>
    </source>
</evidence>
<dbReference type="GO" id="GO:0046872">
    <property type="term" value="F:metal ion binding"/>
    <property type="evidence" value="ECO:0007669"/>
    <property type="project" value="UniProtKB-KW"/>
</dbReference>
<dbReference type="STRING" id="914150.TQ33_1737"/>
<dbReference type="AlphaFoldDB" id="A0A0F6RCS7"/>
<dbReference type="EC" id="5.3.1.13" evidence="8"/>
<reference evidence="14 15" key="1">
    <citation type="submission" date="2015-02" db="EMBL/GenBank/DDBJ databases">
        <title>Complete genome sequence of Kangiella geojedonensis strain YCS-5T.</title>
        <authorList>
            <person name="Kim K.M."/>
        </authorList>
    </citation>
    <scope>NUCLEOTIDE SEQUENCE [LARGE SCALE GENOMIC DNA]</scope>
    <source>
        <strain evidence="14 15">YCS-5</strain>
    </source>
</reference>
<feature type="site" description="Catalytically relevant" evidence="10">
    <location>
        <position position="150"/>
    </location>
</feature>
<dbReference type="GO" id="GO:0019146">
    <property type="term" value="F:arabinose-5-phosphate isomerase activity"/>
    <property type="evidence" value="ECO:0007669"/>
    <property type="project" value="UniProtKB-EC"/>
</dbReference>
<dbReference type="Gene3D" id="3.40.50.10490">
    <property type="entry name" value="Glucose-6-phosphate isomerase like protein, domain 1"/>
    <property type="match status" value="1"/>
</dbReference>
<dbReference type="PROSITE" id="PS51464">
    <property type="entry name" value="SIS"/>
    <property type="match status" value="1"/>
</dbReference>
<keyword evidence="6 8" id="KW-0413">Isomerase</keyword>
<dbReference type="InterPro" id="IPR035474">
    <property type="entry name" value="SIS_Kpsf"/>
</dbReference>
<evidence type="ECO:0000259" key="12">
    <source>
        <dbReference type="PROSITE" id="PS51371"/>
    </source>
</evidence>
<evidence type="ECO:0000256" key="1">
    <source>
        <dbReference type="ARBA" id="ARBA00004756"/>
    </source>
</evidence>
<evidence type="ECO:0000313" key="15">
    <source>
        <dbReference type="Proteomes" id="UP000034071"/>
    </source>
</evidence>
<dbReference type="Proteomes" id="UP000034071">
    <property type="component" value="Chromosome"/>
</dbReference>
<dbReference type="EMBL" id="CP010975">
    <property type="protein sequence ID" value="AKE52678.1"/>
    <property type="molecule type" value="Genomic_DNA"/>
</dbReference>
<evidence type="ECO:0000313" key="14">
    <source>
        <dbReference type="EMBL" id="AKE52678.1"/>
    </source>
</evidence>
<feature type="site" description="Catalytically relevant" evidence="10">
    <location>
        <position position="191"/>
    </location>
</feature>
<keyword evidence="15" id="KW-1185">Reference proteome</keyword>
<keyword evidence="9" id="KW-0862">Zinc</keyword>
<dbReference type="CDD" id="cd05014">
    <property type="entry name" value="SIS_Kpsf"/>
    <property type="match status" value="1"/>
</dbReference>
<evidence type="ECO:0000256" key="3">
    <source>
        <dbReference type="ARBA" id="ARBA00011881"/>
    </source>
</evidence>
<dbReference type="GO" id="GO:1901135">
    <property type="term" value="P:carbohydrate derivative metabolic process"/>
    <property type="evidence" value="ECO:0007669"/>
    <property type="project" value="InterPro"/>
</dbReference>
<proteinExistence type="inferred from homology"/>
<evidence type="ECO:0000256" key="5">
    <source>
        <dbReference type="ARBA" id="ARBA00023122"/>
    </source>
</evidence>
<evidence type="ECO:0000256" key="4">
    <source>
        <dbReference type="ARBA" id="ARBA00022737"/>
    </source>
</evidence>
<dbReference type="PIRSF" id="PIRSF004692">
    <property type="entry name" value="KdsD_KpsF"/>
    <property type="match status" value="1"/>
</dbReference>
<keyword evidence="5 11" id="KW-0129">CBS domain</keyword>
<comment type="subunit">
    <text evidence="3">Homotetramer.</text>
</comment>
<dbReference type="InterPro" id="IPR046348">
    <property type="entry name" value="SIS_dom_sf"/>
</dbReference>
<comment type="similarity">
    <text evidence="2 8">Belongs to the SIS family. GutQ/KpsF subfamily.</text>
</comment>
<dbReference type="CDD" id="cd04604">
    <property type="entry name" value="CBS_pair_SIS_assoc"/>
    <property type="match status" value="1"/>
</dbReference>
<feature type="binding site" evidence="9">
    <location>
        <position position="80"/>
    </location>
    <ligand>
        <name>Zn(2+)</name>
        <dbReference type="ChEBI" id="CHEBI:29105"/>
    </ligand>
</feature>
<dbReference type="RefSeq" id="WP_046561720.1">
    <property type="nucleotide sequence ID" value="NZ_CP010975.1"/>
</dbReference>
<feature type="domain" description="CBS" evidence="12">
    <location>
        <begin position="208"/>
        <end position="268"/>
    </location>
</feature>
<dbReference type="NCBIfam" id="TIGR00393">
    <property type="entry name" value="kpsF"/>
    <property type="match status" value="1"/>
</dbReference>
<dbReference type="PROSITE" id="PS51371">
    <property type="entry name" value="CBS"/>
    <property type="match status" value="2"/>
</dbReference>
<protein>
    <recommendedName>
        <fullName evidence="8">Arabinose 5-phosphate isomerase</fullName>
        <shortName evidence="8">API</shortName>
        <ecNumber evidence="8">5.3.1.13</ecNumber>
    </recommendedName>
</protein>
<dbReference type="SMART" id="SM00116">
    <property type="entry name" value="CBS"/>
    <property type="match status" value="2"/>
</dbReference>
<dbReference type="SUPFAM" id="SSF53697">
    <property type="entry name" value="SIS domain"/>
    <property type="match status" value="1"/>
</dbReference>
<evidence type="ECO:0000256" key="11">
    <source>
        <dbReference type="PROSITE-ProRule" id="PRU00703"/>
    </source>
</evidence>
<dbReference type="Pfam" id="PF00571">
    <property type="entry name" value="CBS"/>
    <property type="match status" value="2"/>
</dbReference>
<feature type="site" description="Catalytically relevant" evidence="10">
    <location>
        <position position="57"/>
    </location>
</feature>
<dbReference type="InterPro" id="IPR004800">
    <property type="entry name" value="KdsD/KpsF-type"/>
</dbReference>
<dbReference type="InterPro" id="IPR050986">
    <property type="entry name" value="GutQ/KpsF_isomerases"/>
</dbReference>
<dbReference type="PANTHER" id="PTHR42745">
    <property type="match status" value="1"/>
</dbReference>
<evidence type="ECO:0000256" key="9">
    <source>
        <dbReference type="PIRSR" id="PIRSR004692-2"/>
    </source>
</evidence>
<dbReference type="FunFam" id="3.40.50.10490:FF:000011">
    <property type="entry name" value="Arabinose 5-phosphate isomerase"/>
    <property type="match status" value="1"/>
</dbReference>
<dbReference type="InterPro" id="IPR000644">
    <property type="entry name" value="CBS_dom"/>
</dbReference>
<feature type="domain" description="SIS" evidence="13">
    <location>
        <begin position="39"/>
        <end position="182"/>
    </location>
</feature>
<comment type="pathway">
    <text evidence="7">Carbohydrate biosynthesis; 3-deoxy-D-manno-octulosonate biosynthesis; 3-deoxy-D-manno-octulosonate from D-ribulose 5-phosphate: step 1/3.</text>
</comment>
<dbReference type="KEGG" id="kge:TQ33_1737"/>
<keyword evidence="4" id="KW-0677">Repeat</keyword>
<dbReference type="GO" id="GO:0005975">
    <property type="term" value="P:carbohydrate metabolic process"/>
    <property type="evidence" value="ECO:0007669"/>
    <property type="project" value="InterPro"/>
</dbReference>
<dbReference type="PANTHER" id="PTHR42745:SF1">
    <property type="entry name" value="ARABINOSE 5-PHOSPHATE ISOMERASE KDSD"/>
    <property type="match status" value="1"/>
</dbReference>
<dbReference type="Gene3D" id="3.10.580.10">
    <property type="entry name" value="CBS-domain"/>
    <property type="match status" value="1"/>
</dbReference>
<dbReference type="OrthoDB" id="9762536at2"/>
<dbReference type="FunFam" id="3.10.580.10:FF:000007">
    <property type="entry name" value="Arabinose 5-phosphate isomerase"/>
    <property type="match status" value="1"/>
</dbReference>
<dbReference type="HOGENOM" id="CLU_040681_13_1_6"/>
<evidence type="ECO:0000259" key="13">
    <source>
        <dbReference type="PROSITE" id="PS51464"/>
    </source>
</evidence>
<dbReference type="PATRIC" id="fig|914150.5.peg.1761"/>
<gene>
    <name evidence="14" type="ORF">TQ33_1737</name>
</gene>
<comment type="pathway">
    <text evidence="1">Bacterial outer membrane biogenesis; lipopolysaccharide biosynthesis.</text>
</comment>
<comment type="catalytic activity">
    <reaction evidence="8">
        <text>D-arabinose 5-phosphate = D-ribulose 5-phosphate</text>
        <dbReference type="Rhea" id="RHEA:23104"/>
        <dbReference type="ChEBI" id="CHEBI:57693"/>
        <dbReference type="ChEBI" id="CHEBI:58121"/>
        <dbReference type="EC" id="5.3.1.13"/>
    </reaction>
</comment>